<sequence length="525" mass="57602">MNFKHLLFGAIATLCLGLTNVHAQKTIPSENCEEFSVTVTQDWDCEGEIIKLDIQGGNPYEGEDFAYKIDWFRHDGPVFPELSNKECATKLPRDLYRVVIKDKLGCKIVFLVPAFEGPERLGGNVHIVAQDTIGSPNANPGTGVATVDIVGGMPFEGTGYDYKVDWFIKGGDRLDQFANQTTATDLAFGTYQVFVTDDNGCCLNMCFNILCVNMECEELVGALNNEEMVEEEPTTDGARVGMIDISKAIGSMSTEEAYKIDWYGPNGERIDRLANSMRAEDLMAGDYQVSVKSNDGCQVAVIYTVPKIEVDCSELVENSRTITPSGEDKACGAIELEVSGGTTFLDKPYDYKVDWFVKGGDRIDRLANKLNGDKLAPGTYQIMVFDYYRCCLTLEIEVPVGDSEPVTTVSNTPSTDSDIESTEDQTTDEPIFDEPIIPVRLLEVNAYPNPVTYQSGCEMNLNFNEEIQGVIEYYVAGVKRGEELVNGSSHSCNLSAYDIGLIHVKITSDKGVATVSCINLGCSGK</sequence>
<dbReference type="AlphaFoldDB" id="A0A315ZGJ2"/>
<evidence type="ECO:0000313" key="4">
    <source>
        <dbReference type="Proteomes" id="UP000245535"/>
    </source>
</evidence>
<gene>
    <name evidence="3" type="ORF">BC781_101328</name>
</gene>
<feature type="compositionally biased region" description="Acidic residues" evidence="1">
    <location>
        <begin position="417"/>
        <end position="427"/>
    </location>
</feature>
<evidence type="ECO:0008006" key="5">
    <source>
        <dbReference type="Google" id="ProtNLM"/>
    </source>
</evidence>
<feature type="signal peptide" evidence="2">
    <location>
        <begin position="1"/>
        <end position="23"/>
    </location>
</feature>
<dbReference type="Proteomes" id="UP000245535">
    <property type="component" value="Unassembled WGS sequence"/>
</dbReference>
<dbReference type="EMBL" id="QGDO01000001">
    <property type="protein sequence ID" value="PWJ43978.1"/>
    <property type="molecule type" value="Genomic_DNA"/>
</dbReference>
<feature type="chain" id="PRO_5016259236" description="SprB-like repeat protein" evidence="2">
    <location>
        <begin position="24"/>
        <end position="525"/>
    </location>
</feature>
<dbReference type="OrthoDB" id="7794186at2"/>
<reference evidence="3 4" key="1">
    <citation type="submission" date="2018-03" db="EMBL/GenBank/DDBJ databases">
        <title>Genomic Encyclopedia of Archaeal and Bacterial Type Strains, Phase II (KMG-II): from individual species to whole genera.</title>
        <authorList>
            <person name="Goeker M."/>
        </authorList>
    </citation>
    <scope>NUCLEOTIDE SEQUENCE [LARGE SCALE GENOMIC DNA]</scope>
    <source>
        <strain evidence="3 4">DSM 28229</strain>
    </source>
</reference>
<proteinExistence type="predicted"/>
<feature type="compositionally biased region" description="Polar residues" evidence="1">
    <location>
        <begin position="405"/>
        <end position="416"/>
    </location>
</feature>
<accession>A0A315ZGJ2</accession>
<keyword evidence="4" id="KW-1185">Reference proteome</keyword>
<evidence type="ECO:0000256" key="1">
    <source>
        <dbReference type="SAM" id="MobiDB-lite"/>
    </source>
</evidence>
<comment type="caution">
    <text evidence="3">The sequence shown here is derived from an EMBL/GenBank/DDBJ whole genome shotgun (WGS) entry which is preliminary data.</text>
</comment>
<dbReference type="RefSeq" id="WP_109615502.1">
    <property type="nucleotide sequence ID" value="NZ_QGDO01000001.1"/>
</dbReference>
<protein>
    <recommendedName>
        <fullName evidence="5">SprB-like repeat protein</fullName>
    </recommendedName>
</protein>
<evidence type="ECO:0000256" key="2">
    <source>
        <dbReference type="SAM" id="SignalP"/>
    </source>
</evidence>
<name>A0A315ZGJ2_SEDFL</name>
<keyword evidence="2" id="KW-0732">Signal</keyword>
<feature type="region of interest" description="Disordered" evidence="1">
    <location>
        <begin position="403"/>
        <end position="427"/>
    </location>
</feature>
<organism evidence="3 4">
    <name type="scientific">Sediminitomix flava</name>
    <dbReference type="NCBI Taxonomy" id="379075"/>
    <lineage>
        <taxon>Bacteria</taxon>
        <taxon>Pseudomonadati</taxon>
        <taxon>Bacteroidota</taxon>
        <taxon>Cytophagia</taxon>
        <taxon>Cytophagales</taxon>
        <taxon>Flammeovirgaceae</taxon>
        <taxon>Sediminitomix</taxon>
    </lineage>
</organism>
<evidence type="ECO:0000313" key="3">
    <source>
        <dbReference type="EMBL" id="PWJ43978.1"/>
    </source>
</evidence>